<sequence length="1096" mass="124585">MILCTESSLHFPDGYHERRGSECRLFGKRNTNQSVYIFDISEEMYTNVNGRMDSLDFADQINIADFEDLSEGARQIVKSNCRFDTLSEETRPDLLDLGKTFQSEPGKYCLARSVTFYRNGIMSDLGSNEDGSELRARSLCQNEIPSFPKAEFCDVNMNKSKSKGDIFERHWRQKENRSREMVKKNTGNAKAKNMTHSVQADGDASDELGGRDMRKLESHSKFNSFSTSAQQSEEICTRARPLYWREKENGSKDRTETEGRIVFQQRSKPEHKIPCLQSQSGHKKLCNDSKHTDLPEKSRWLSNPKDEQKFQTFVNEQHGPLLKVGEPSSSKDTFQFVDGINRQEVIQSKETMDTDKKVRENKGVPTSKCKKMIKQKYKTMKQEDEMNPKSKKIQHSLSCFNVSNVAENGSDLGVCTNYRLGDGLKYKFEVQNIESIAFNRQRNTKVTLPFPSKVVPKKAKTFLQQSNKTSTTKLLTYIPEQKMRKFIVLDPNKTESRFEQHLKIIVERATYALGLHKSKINEKSKRVMKLKKFKSEKKNKREIKLEKREGGELSLREFENPESEIKATKDKCKELELQMKEFCSYIQCVYGKLEEIKNSVKFETKMNEIMIAFGIECRRLSEALPIYARRSDILSEVKNSQVSVILGETGSGKSTQMTQYLYQAGFAEHGLIACTQPRKIAAVTLATFVASEMASSVGQIVGYHVGMKVKRTKITKILYMTDHILLNECLKDNELKNFSCIIIDEAHERSIFTDLLLGMIKSALKKRPDLKVIITSATINPDVFVSYFGGPEKCPVVRVSGRAYPVEVKWLNQVDDQNPFDDYVNKAVNTAVNLHRQNPPADGDILVFLTTPLETEKCCEEFVQKCPTDDSFQCLPLHGKLQPEEQQKVFQPNRPNKRKVVFATNSAETSITIPGVKFVVDTGLAKEMRFDPKRNVSSLSVYPISQSSAEQRKGRAGRTSPGKCYRLYNEKTYETMEKSTKPEILRVHLGQALLKLLELGVDPLSFDFVELPSREALENAMQSLCEIGAVEDDKISKLGWWISKLPIEPRQGLLLKKGILAGIPMEALVVASFSGGGGTFYRSGTEEEKKKADIKK</sequence>
<keyword evidence="3" id="KW-0347">Helicase</keyword>
<dbReference type="InterPro" id="IPR001650">
    <property type="entry name" value="Helicase_C-like"/>
</dbReference>
<dbReference type="Pfam" id="PF00271">
    <property type="entry name" value="Helicase_C"/>
    <property type="match status" value="1"/>
</dbReference>
<dbReference type="InterPro" id="IPR027417">
    <property type="entry name" value="P-loop_NTPase"/>
</dbReference>
<keyword evidence="9" id="KW-1185">Reference proteome</keyword>
<dbReference type="InterPro" id="IPR014001">
    <property type="entry name" value="Helicase_ATP-bd"/>
</dbReference>
<name>A0AAE0S3Z4_9BIVA</name>
<dbReference type="CDD" id="cd17917">
    <property type="entry name" value="DEXHc_RHA-like"/>
    <property type="match status" value="1"/>
</dbReference>
<reference evidence="8" key="2">
    <citation type="journal article" date="2021" name="Genome Biol. Evol.">
        <title>Developing a high-quality reference genome for a parasitic bivalve with doubly uniparental inheritance (Bivalvia: Unionida).</title>
        <authorList>
            <person name="Smith C.H."/>
        </authorList>
    </citation>
    <scope>NUCLEOTIDE SEQUENCE</scope>
    <source>
        <strain evidence="8">CHS0354</strain>
        <tissue evidence="8">Mantle</tissue>
    </source>
</reference>
<evidence type="ECO:0000256" key="1">
    <source>
        <dbReference type="ARBA" id="ARBA00022741"/>
    </source>
</evidence>
<proteinExistence type="predicted"/>
<accession>A0AAE0S3Z4</accession>
<evidence type="ECO:0000259" key="6">
    <source>
        <dbReference type="PROSITE" id="PS51192"/>
    </source>
</evidence>
<gene>
    <name evidence="8" type="ORF">CHS0354_001243</name>
</gene>
<dbReference type="GO" id="GO:0005524">
    <property type="term" value="F:ATP binding"/>
    <property type="evidence" value="ECO:0007669"/>
    <property type="project" value="UniProtKB-KW"/>
</dbReference>
<feature type="domain" description="Helicase ATP-binding" evidence="6">
    <location>
        <begin position="634"/>
        <end position="797"/>
    </location>
</feature>
<evidence type="ECO:0000313" key="9">
    <source>
        <dbReference type="Proteomes" id="UP001195483"/>
    </source>
</evidence>
<keyword evidence="4" id="KW-0067">ATP-binding</keyword>
<feature type="region of interest" description="Disordered" evidence="5">
    <location>
        <begin position="174"/>
        <end position="210"/>
    </location>
</feature>
<evidence type="ECO:0000313" key="8">
    <source>
        <dbReference type="EMBL" id="KAK3584663.1"/>
    </source>
</evidence>
<keyword evidence="1" id="KW-0547">Nucleotide-binding</keyword>
<protein>
    <recommendedName>
        <fullName evidence="10">RNA helicase</fullName>
    </recommendedName>
</protein>
<dbReference type="GO" id="GO:0016787">
    <property type="term" value="F:hydrolase activity"/>
    <property type="evidence" value="ECO:0007669"/>
    <property type="project" value="UniProtKB-KW"/>
</dbReference>
<feature type="compositionally biased region" description="Basic and acidic residues" evidence="5">
    <location>
        <begin position="174"/>
        <end position="183"/>
    </location>
</feature>
<evidence type="ECO:0000256" key="2">
    <source>
        <dbReference type="ARBA" id="ARBA00022801"/>
    </source>
</evidence>
<dbReference type="Pfam" id="PF00270">
    <property type="entry name" value="DEAD"/>
    <property type="match status" value="1"/>
</dbReference>
<dbReference type="AlphaFoldDB" id="A0AAE0S3Z4"/>
<dbReference type="InterPro" id="IPR002464">
    <property type="entry name" value="DNA/RNA_helicase_DEAH_CS"/>
</dbReference>
<dbReference type="PROSITE" id="PS00690">
    <property type="entry name" value="DEAH_ATP_HELICASE"/>
    <property type="match status" value="1"/>
</dbReference>
<reference evidence="8" key="3">
    <citation type="submission" date="2023-05" db="EMBL/GenBank/DDBJ databases">
        <authorList>
            <person name="Smith C.H."/>
        </authorList>
    </citation>
    <scope>NUCLEOTIDE SEQUENCE</scope>
    <source>
        <strain evidence="8">CHS0354</strain>
        <tissue evidence="8">Mantle</tissue>
    </source>
</reference>
<dbReference type="PANTHER" id="PTHR18934">
    <property type="entry name" value="ATP-DEPENDENT RNA HELICASE"/>
    <property type="match status" value="1"/>
</dbReference>
<evidence type="ECO:0000256" key="3">
    <source>
        <dbReference type="ARBA" id="ARBA00022806"/>
    </source>
</evidence>
<feature type="domain" description="Helicase C-terminal" evidence="7">
    <location>
        <begin position="819"/>
        <end position="1000"/>
    </location>
</feature>
<dbReference type="Gene3D" id="1.10.10.2130">
    <property type="entry name" value="DEAH helicase family, winged-helix domain"/>
    <property type="match status" value="1"/>
</dbReference>
<keyword evidence="2" id="KW-0378">Hydrolase</keyword>
<evidence type="ECO:0008006" key="10">
    <source>
        <dbReference type="Google" id="ProtNLM"/>
    </source>
</evidence>
<evidence type="ECO:0000259" key="7">
    <source>
        <dbReference type="PROSITE" id="PS51194"/>
    </source>
</evidence>
<dbReference type="Gene3D" id="3.40.50.300">
    <property type="entry name" value="P-loop containing nucleotide triphosphate hydrolases"/>
    <property type="match status" value="2"/>
</dbReference>
<dbReference type="InterPro" id="IPR042035">
    <property type="entry name" value="DEAH_win-hel_dom"/>
</dbReference>
<dbReference type="SMART" id="SM00487">
    <property type="entry name" value="DEXDc"/>
    <property type="match status" value="1"/>
</dbReference>
<organism evidence="8 9">
    <name type="scientific">Potamilus streckersoni</name>
    <dbReference type="NCBI Taxonomy" id="2493646"/>
    <lineage>
        <taxon>Eukaryota</taxon>
        <taxon>Metazoa</taxon>
        <taxon>Spiralia</taxon>
        <taxon>Lophotrochozoa</taxon>
        <taxon>Mollusca</taxon>
        <taxon>Bivalvia</taxon>
        <taxon>Autobranchia</taxon>
        <taxon>Heteroconchia</taxon>
        <taxon>Palaeoheterodonta</taxon>
        <taxon>Unionida</taxon>
        <taxon>Unionoidea</taxon>
        <taxon>Unionidae</taxon>
        <taxon>Ambleminae</taxon>
        <taxon>Lampsilini</taxon>
        <taxon>Potamilus</taxon>
    </lineage>
</organism>
<dbReference type="GO" id="GO:0004386">
    <property type="term" value="F:helicase activity"/>
    <property type="evidence" value="ECO:0007669"/>
    <property type="project" value="UniProtKB-KW"/>
</dbReference>
<dbReference type="SMART" id="SM00490">
    <property type="entry name" value="HELICc"/>
    <property type="match status" value="1"/>
</dbReference>
<dbReference type="EMBL" id="JAEAOA010000126">
    <property type="protein sequence ID" value="KAK3584663.1"/>
    <property type="molecule type" value="Genomic_DNA"/>
</dbReference>
<dbReference type="GO" id="GO:0003723">
    <property type="term" value="F:RNA binding"/>
    <property type="evidence" value="ECO:0007669"/>
    <property type="project" value="TreeGrafter"/>
</dbReference>
<dbReference type="PROSITE" id="PS51194">
    <property type="entry name" value="HELICASE_CTER"/>
    <property type="match status" value="1"/>
</dbReference>
<evidence type="ECO:0000256" key="5">
    <source>
        <dbReference type="SAM" id="MobiDB-lite"/>
    </source>
</evidence>
<dbReference type="Proteomes" id="UP001195483">
    <property type="component" value="Unassembled WGS sequence"/>
</dbReference>
<evidence type="ECO:0000256" key="4">
    <source>
        <dbReference type="ARBA" id="ARBA00022840"/>
    </source>
</evidence>
<dbReference type="PROSITE" id="PS51192">
    <property type="entry name" value="HELICASE_ATP_BIND_1"/>
    <property type="match status" value="1"/>
</dbReference>
<dbReference type="PANTHER" id="PTHR18934:SF91">
    <property type="entry name" value="PRE-MRNA-SPLICING FACTOR ATP-DEPENDENT RNA HELICASE PRP16"/>
    <property type="match status" value="1"/>
</dbReference>
<dbReference type="SUPFAM" id="SSF52540">
    <property type="entry name" value="P-loop containing nucleoside triphosphate hydrolases"/>
    <property type="match status" value="1"/>
</dbReference>
<dbReference type="InterPro" id="IPR011545">
    <property type="entry name" value="DEAD/DEAH_box_helicase_dom"/>
</dbReference>
<reference evidence="8" key="1">
    <citation type="journal article" date="2021" name="Genome Biol. Evol.">
        <title>A High-Quality Reference Genome for a Parasitic Bivalve with Doubly Uniparental Inheritance (Bivalvia: Unionida).</title>
        <authorList>
            <person name="Smith C.H."/>
        </authorList>
    </citation>
    <scope>NUCLEOTIDE SEQUENCE</scope>
    <source>
        <strain evidence="8">CHS0354</strain>
    </source>
</reference>
<dbReference type="CDD" id="cd18791">
    <property type="entry name" value="SF2_C_RHA"/>
    <property type="match status" value="1"/>
</dbReference>
<comment type="caution">
    <text evidence="8">The sequence shown here is derived from an EMBL/GenBank/DDBJ whole genome shotgun (WGS) entry which is preliminary data.</text>
</comment>